<dbReference type="GO" id="GO:0005315">
    <property type="term" value="F:phosphate transmembrane transporter activity"/>
    <property type="evidence" value="ECO:0007669"/>
    <property type="project" value="InterPro"/>
</dbReference>
<feature type="transmembrane region" description="Helical" evidence="6">
    <location>
        <begin position="309"/>
        <end position="328"/>
    </location>
</feature>
<sequence length="432" mass="45167">MGVELILWVAIAFGFYMAWSIGANDAANAMGTSVGSKAISFKEAVIIAAIFEFSGAFIAGSSVTDTMRRGIIDPLLFNDPAVVGTTEGSTLFMLGMLAALISAALWLHLAAMLGWPVSTTHSIVGAITGFGVVAVGPSYIQWGTLAKIVSSWAVSPLTGGILAFLVFTVVRKMIFDAPNPVAAVKRWSPVLVFPVFVVLALVIFLKGMPGVDLESYGIGNTEIWMLSALVGVVGSAISAFFVRKIDPPEGDDPQLHVAKVERVFRYLQIATACFVAFAHGSNDVANSIGPLAAIVGTFNEGAITAKVPVPTWVLLLGGAGIVVGLATYGYKVIETIGTKITEITPSRGFAAEFGAASTILMGSQLGLPISTTHTVVGAVIGVGFARGMTALNLGIIWNIVKSWVYTLPVAAGSTIAIYFVMKTAWSAFISPL</sequence>
<accession>A0A328C7L8</accession>
<feature type="transmembrane region" description="Helical" evidence="6">
    <location>
        <begin position="148"/>
        <end position="170"/>
    </location>
</feature>
<dbReference type="OrthoDB" id="9779554at2"/>
<keyword evidence="6" id="KW-0592">Phosphate transport</keyword>
<evidence type="ECO:0000256" key="6">
    <source>
        <dbReference type="RuleBase" id="RU363058"/>
    </source>
</evidence>
<feature type="transmembrane region" description="Helical" evidence="6">
    <location>
        <begin position="223"/>
        <end position="242"/>
    </location>
</feature>
<dbReference type="GO" id="GO:0035435">
    <property type="term" value="P:phosphate ion transmembrane transport"/>
    <property type="evidence" value="ECO:0007669"/>
    <property type="project" value="TreeGrafter"/>
</dbReference>
<feature type="transmembrane region" description="Helical" evidence="6">
    <location>
        <begin position="349"/>
        <end position="369"/>
    </location>
</feature>
<dbReference type="Pfam" id="PF01384">
    <property type="entry name" value="PHO4"/>
    <property type="match status" value="1"/>
</dbReference>
<comment type="subcellular location">
    <subcellularLocation>
        <location evidence="1 6">Membrane</location>
        <topology evidence="1 6">Multi-pass membrane protein</topology>
    </subcellularLocation>
</comment>
<evidence type="ECO:0000256" key="4">
    <source>
        <dbReference type="ARBA" id="ARBA00022989"/>
    </source>
</evidence>
<proteinExistence type="inferred from homology"/>
<feature type="transmembrane region" description="Helical" evidence="6">
    <location>
        <begin position="6"/>
        <end position="23"/>
    </location>
</feature>
<dbReference type="RefSeq" id="WP_111729326.1">
    <property type="nucleotide sequence ID" value="NZ_QHKO01000003.1"/>
</dbReference>
<dbReference type="PANTHER" id="PTHR11101">
    <property type="entry name" value="PHOSPHATE TRANSPORTER"/>
    <property type="match status" value="1"/>
</dbReference>
<feature type="transmembrane region" description="Helical" evidence="6">
    <location>
        <begin position="263"/>
        <end position="281"/>
    </location>
</feature>
<feature type="transmembrane region" description="Helical" evidence="6">
    <location>
        <begin position="44"/>
        <end position="63"/>
    </location>
</feature>
<dbReference type="Proteomes" id="UP000249169">
    <property type="component" value="Unassembled WGS sequence"/>
</dbReference>
<evidence type="ECO:0000256" key="3">
    <source>
        <dbReference type="ARBA" id="ARBA00022692"/>
    </source>
</evidence>
<evidence type="ECO:0000256" key="2">
    <source>
        <dbReference type="ARBA" id="ARBA00022448"/>
    </source>
</evidence>
<reference evidence="7 8" key="1">
    <citation type="submission" date="2018-05" db="EMBL/GenBank/DDBJ databases">
        <title>Lujinxingia marina gen. nov. sp. nov., a new facultative anaerobic member of the class Deltaproteobacteria, and proposal of Lujinxingaceae fam. nov.</title>
        <authorList>
            <person name="Li C.-M."/>
        </authorList>
    </citation>
    <scope>NUCLEOTIDE SEQUENCE [LARGE SCALE GENOMIC DNA]</scope>
    <source>
        <strain evidence="7 8">B210</strain>
    </source>
</reference>
<dbReference type="AlphaFoldDB" id="A0A328C7L8"/>
<evidence type="ECO:0000313" key="7">
    <source>
        <dbReference type="EMBL" id="RAL22798.1"/>
    </source>
</evidence>
<evidence type="ECO:0000313" key="8">
    <source>
        <dbReference type="Proteomes" id="UP000249169"/>
    </source>
</evidence>
<dbReference type="GO" id="GO:0016020">
    <property type="term" value="C:membrane"/>
    <property type="evidence" value="ECO:0007669"/>
    <property type="project" value="UniProtKB-SubCell"/>
</dbReference>
<feature type="transmembrane region" description="Helical" evidence="6">
    <location>
        <begin position="190"/>
        <end position="211"/>
    </location>
</feature>
<dbReference type="EMBL" id="QHKO01000003">
    <property type="protein sequence ID" value="RAL22798.1"/>
    <property type="molecule type" value="Genomic_DNA"/>
</dbReference>
<organism evidence="7 8">
    <name type="scientific">Lujinxingia litoralis</name>
    <dbReference type="NCBI Taxonomy" id="2211119"/>
    <lineage>
        <taxon>Bacteria</taxon>
        <taxon>Deltaproteobacteria</taxon>
        <taxon>Bradymonadales</taxon>
        <taxon>Lujinxingiaceae</taxon>
        <taxon>Lujinxingia</taxon>
    </lineage>
</organism>
<feature type="transmembrane region" description="Helical" evidence="6">
    <location>
        <begin position="375"/>
        <end position="396"/>
    </location>
</feature>
<comment type="caution">
    <text evidence="7">The sequence shown here is derived from an EMBL/GenBank/DDBJ whole genome shotgun (WGS) entry which is preliminary data.</text>
</comment>
<evidence type="ECO:0000256" key="1">
    <source>
        <dbReference type="ARBA" id="ARBA00004141"/>
    </source>
</evidence>
<feature type="transmembrane region" description="Helical" evidence="6">
    <location>
        <begin position="403"/>
        <end position="421"/>
    </location>
</feature>
<keyword evidence="4 6" id="KW-1133">Transmembrane helix</keyword>
<protein>
    <recommendedName>
        <fullName evidence="6">Phosphate transporter</fullName>
    </recommendedName>
</protein>
<keyword evidence="8" id="KW-1185">Reference proteome</keyword>
<keyword evidence="2 6" id="KW-0813">Transport</keyword>
<dbReference type="InterPro" id="IPR001204">
    <property type="entry name" value="Phos_transporter"/>
</dbReference>
<keyword evidence="5 6" id="KW-0472">Membrane</keyword>
<feature type="transmembrane region" description="Helical" evidence="6">
    <location>
        <begin position="91"/>
        <end position="111"/>
    </location>
</feature>
<keyword evidence="3 6" id="KW-0812">Transmembrane</keyword>
<name>A0A328C7L8_9DELT</name>
<feature type="transmembrane region" description="Helical" evidence="6">
    <location>
        <begin position="123"/>
        <end position="142"/>
    </location>
</feature>
<gene>
    <name evidence="7" type="ORF">DL240_07855</name>
</gene>
<comment type="similarity">
    <text evidence="6">Belongs to the inorganic phosphate transporter (PiT) (TC 2.A.20) family.</text>
</comment>
<dbReference type="PANTHER" id="PTHR11101:SF80">
    <property type="entry name" value="PHOSPHATE TRANSPORTER"/>
    <property type="match status" value="1"/>
</dbReference>
<evidence type="ECO:0000256" key="5">
    <source>
        <dbReference type="ARBA" id="ARBA00023136"/>
    </source>
</evidence>